<sequence length="88" mass="10323">MFNVFKKEKTMSEEMESFLQQEKKRHKKADDFIQMMTEIVPYVAEEVWGTTDQEIQVSDTVRFDLVTKRFLSVNTGTELDVLLLKGQS</sequence>
<keyword evidence="2" id="KW-1185">Reference proteome</keyword>
<proteinExistence type="predicted"/>
<name>A0ABN8U1T4_9BACL</name>
<gene>
    <name evidence="1" type="ORF">WJ0W_002194</name>
</gene>
<dbReference type="Proteomes" id="UP001154322">
    <property type="component" value="Unassembled WGS sequence"/>
</dbReference>
<accession>A0ABN8U1T4</accession>
<reference evidence="1" key="1">
    <citation type="submission" date="2022-06" db="EMBL/GenBank/DDBJ databases">
        <authorList>
            <person name="Dietemann V."/>
            <person name="Ory F."/>
            <person name="Dainat B."/>
            <person name="Oberhansli S."/>
        </authorList>
    </citation>
    <scope>NUCLEOTIDE SEQUENCE</scope>
    <source>
        <strain evidence="1">Ena-SAMPLE-TAB-26-04-2022-14:26:32:270-5432</strain>
    </source>
</reference>
<protein>
    <submittedName>
        <fullName evidence="1">Uncharacterized protein</fullName>
    </submittedName>
</protein>
<comment type="caution">
    <text evidence="1">The sequence shown here is derived from an EMBL/GenBank/DDBJ whole genome shotgun (WGS) entry which is preliminary data.</text>
</comment>
<evidence type="ECO:0000313" key="1">
    <source>
        <dbReference type="EMBL" id="CAH8244964.1"/>
    </source>
</evidence>
<evidence type="ECO:0000313" key="2">
    <source>
        <dbReference type="Proteomes" id="UP001154322"/>
    </source>
</evidence>
<dbReference type="RefSeq" id="WP_213427435.1">
    <property type="nucleotide sequence ID" value="NZ_AP031286.1"/>
</dbReference>
<dbReference type="EMBL" id="CALYLO010000002">
    <property type="protein sequence ID" value="CAH8244964.1"/>
    <property type="molecule type" value="Genomic_DNA"/>
</dbReference>
<organism evidence="1 2">
    <name type="scientific">Paenibacillus melissococcoides</name>
    <dbReference type="NCBI Taxonomy" id="2912268"/>
    <lineage>
        <taxon>Bacteria</taxon>
        <taxon>Bacillati</taxon>
        <taxon>Bacillota</taxon>
        <taxon>Bacilli</taxon>
        <taxon>Bacillales</taxon>
        <taxon>Paenibacillaceae</taxon>
        <taxon>Paenibacillus</taxon>
    </lineage>
</organism>